<feature type="disulfide bond" evidence="19">
    <location>
        <begin position="99"/>
        <end position="108"/>
    </location>
</feature>
<evidence type="ECO:0000256" key="5">
    <source>
        <dbReference type="ARBA" id="ARBA00022729"/>
    </source>
</evidence>
<dbReference type="SMART" id="SM00248">
    <property type="entry name" value="ANK"/>
    <property type="match status" value="5"/>
</dbReference>
<dbReference type="Pfam" id="PF07645">
    <property type="entry name" value="EGF_CA"/>
    <property type="match status" value="1"/>
</dbReference>
<dbReference type="InterPro" id="IPR002110">
    <property type="entry name" value="Ankyrin_rpt"/>
</dbReference>
<dbReference type="PROSITE" id="PS50297">
    <property type="entry name" value="ANK_REP_REGION"/>
    <property type="match status" value="3"/>
</dbReference>
<protein>
    <submittedName>
        <fullName evidence="25">Uncharacterized protein</fullName>
    </submittedName>
</protein>
<dbReference type="PROSITE" id="PS01187">
    <property type="entry name" value="EGF_CA"/>
    <property type="match status" value="1"/>
</dbReference>
<dbReference type="FunFam" id="2.10.25.10:FF:000255">
    <property type="entry name" value="Sushi, nidogen and EGF-like domains 1"/>
    <property type="match status" value="1"/>
</dbReference>
<keyword evidence="6" id="KW-0677">Repeat</keyword>
<dbReference type="GO" id="GO:0043235">
    <property type="term" value="C:receptor complex"/>
    <property type="evidence" value="ECO:0007669"/>
    <property type="project" value="TreeGrafter"/>
</dbReference>
<dbReference type="GO" id="GO:0048646">
    <property type="term" value="P:anatomical structure formation involved in morphogenesis"/>
    <property type="evidence" value="ECO:0007669"/>
    <property type="project" value="UniProtKB-ARBA"/>
</dbReference>
<feature type="domain" description="EGF-like" evidence="23">
    <location>
        <begin position="31"/>
        <end position="70"/>
    </location>
</feature>
<evidence type="ECO:0000256" key="15">
    <source>
        <dbReference type="ARBA" id="ARBA00023163"/>
    </source>
</evidence>
<evidence type="ECO:0000256" key="19">
    <source>
        <dbReference type="PROSITE-ProRule" id="PRU00076"/>
    </source>
</evidence>
<dbReference type="EMBL" id="NIVC01003806">
    <property type="protein sequence ID" value="PAA49718.1"/>
    <property type="molecule type" value="Genomic_DNA"/>
</dbReference>
<feature type="disulfide bond" evidence="19">
    <location>
        <begin position="222"/>
        <end position="231"/>
    </location>
</feature>
<evidence type="ECO:0000256" key="13">
    <source>
        <dbReference type="ARBA" id="ARBA00023157"/>
    </source>
</evidence>
<dbReference type="GO" id="GO:0007219">
    <property type="term" value="P:Notch signaling pathway"/>
    <property type="evidence" value="ECO:0007669"/>
    <property type="project" value="UniProtKB-KW"/>
</dbReference>
<evidence type="ECO:0000256" key="20">
    <source>
        <dbReference type="SAM" id="MobiDB-lite"/>
    </source>
</evidence>
<dbReference type="PROSITE" id="PS50088">
    <property type="entry name" value="ANK_REPEAT"/>
    <property type="match status" value="4"/>
</dbReference>
<keyword evidence="8" id="KW-0914">Notch signaling pathway</keyword>
<dbReference type="Pfam" id="PF13857">
    <property type="entry name" value="Ank_5"/>
    <property type="match status" value="1"/>
</dbReference>
<dbReference type="PROSITE" id="PS00010">
    <property type="entry name" value="ASX_HYDROXYL"/>
    <property type="match status" value="1"/>
</dbReference>
<dbReference type="SUPFAM" id="SSF57196">
    <property type="entry name" value="EGF/Laminin"/>
    <property type="match status" value="7"/>
</dbReference>
<dbReference type="FunFam" id="2.10.25.10:FF:000122">
    <property type="entry name" value="Protein crumbs homolog 2"/>
    <property type="match status" value="1"/>
</dbReference>
<feature type="domain" description="EGF-like" evidence="23">
    <location>
        <begin position="110"/>
        <end position="149"/>
    </location>
</feature>
<dbReference type="InterPro" id="IPR000742">
    <property type="entry name" value="EGF"/>
</dbReference>
<feature type="domain" description="EGF-like" evidence="23">
    <location>
        <begin position="193"/>
        <end position="232"/>
    </location>
</feature>
<dbReference type="Pfam" id="PF12796">
    <property type="entry name" value="Ank_2"/>
    <property type="match status" value="1"/>
</dbReference>
<keyword evidence="11 18" id="KW-0040">ANK repeat</keyword>
<feature type="domain" description="EGF-like" evidence="23">
    <location>
        <begin position="287"/>
        <end position="323"/>
    </location>
</feature>
<feature type="compositionally biased region" description="Low complexity" evidence="20">
    <location>
        <begin position="1027"/>
        <end position="1042"/>
    </location>
</feature>
<dbReference type="Pfam" id="PF00008">
    <property type="entry name" value="EGF"/>
    <property type="match status" value="6"/>
</dbReference>
<keyword evidence="12 21" id="KW-0472">Membrane</keyword>
<dbReference type="Gene3D" id="1.25.40.20">
    <property type="entry name" value="Ankyrin repeat-containing domain"/>
    <property type="match status" value="1"/>
</dbReference>
<keyword evidence="10" id="KW-0805">Transcription regulation</keyword>
<dbReference type="Proteomes" id="UP000215902">
    <property type="component" value="Unassembled WGS sequence"/>
</dbReference>
<dbReference type="InterPro" id="IPR000152">
    <property type="entry name" value="EGF-type_Asp/Asn_hydroxyl_site"/>
</dbReference>
<dbReference type="CDD" id="cd00054">
    <property type="entry name" value="EGF_CA"/>
    <property type="match status" value="6"/>
</dbReference>
<feature type="chain" id="PRO_5013261153" evidence="22">
    <location>
        <begin position="24"/>
        <end position="1069"/>
    </location>
</feature>
<keyword evidence="26" id="KW-1185">Reference proteome</keyword>
<reference evidence="25 26" key="1">
    <citation type="submission" date="2017-06" db="EMBL/GenBank/DDBJ databases">
        <title>A platform for efficient transgenesis in Macrostomum lignano, a flatworm model organism for stem cell research.</title>
        <authorList>
            <person name="Berezikov E."/>
        </authorList>
    </citation>
    <scope>NUCLEOTIDE SEQUENCE [LARGE SCALE GENOMIC DNA]</scope>
    <source>
        <strain evidence="25">DV1</strain>
        <tissue evidence="25">Whole organism</tissue>
    </source>
</reference>
<dbReference type="GO" id="GO:0007411">
    <property type="term" value="P:axon guidance"/>
    <property type="evidence" value="ECO:0007669"/>
    <property type="project" value="TreeGrafter"/>
</dbReference>
<feature type="compositionally biased region" description="Polar residues" evidence="20">
    <location>
        <begin position="1002"/>
        <end position="1026"/>
    </location>
</feature>
<dbReference type="PRINTS" id="PR00010">
    <property type="entry name" value="EGFBLOOD"/>
</dbReference>
<evidence type="ECO:0000256" key="3">
    <source>
        <dbReference type="ARBA" id="ARBA00022536"/>
    </source>
</evidence>
<dbReference type="InterPro" id="IPR051355">
    <property type="entry name" value="Notch/Slit_guidance"/>
</dbReference>
<dbReference type="InterPro" id="IPR000800">
    <property type="entry name" value="Notch_dom"/>
</dbReference>
<dbReference type="FunFam" id="2.10.25.10:FF:000012">
    <property type="entry name" value="Delta-like protein"/>
    <property type="match status" value="1"/>
</dbReference>
<dbReference type="InterPro" id="IPR001881">
    <property type="entry name" value="EGF-like_Ca-bd_dom"/>
</dbReference>
<keyword evidence="13 19" id="KW-1015">Disulfide bond</keyword>
<dbReference type="PANTHER" id="PTHR45836">
    <property type="entry name" value="SLIT HOMOLOG"/>
    <property type="match status" value="1"/>
</dbReference>
<evidence type="ECO:0000256" key="6">
    <source>
        <dbReference type="ARBA" id="ARBA00022737"/>
    </source>
</evidence>
<feature type="disulfide bond" evidence="19">
    <location>
        <begin position="180"/>
        <end position="189"/>
    </location>
</feature>
<comment type="subcellular location">
    <subcellularLocation>
        <location evidence="2">Cell membrane</location>
        <topology evidence="2">Single-pass type I membrane protein</topology>
    </subcellularLocation>
    <subcellularLocation>
        <location evidence="1">Nucleus</location>
    </subcellularLocation>
</comment>
<feature type="domain" description="LNR" evidence="24">
    <location>
        <begin position="391"/>
        <end position="424"/>
    </location>
</feature>
<dbReference type="GO" id="GO:0030097">
    <property type="term" value="P:hemopoiesis"/>
    <property type="evidence" value="ECO:0007669"/>
    <property type="project" value="UniProtKB-ARBA"/>
</dbReference>
<dbReference type="Gene3D" id="4.10.470.20">
    <property type="match status" value="2"/>
</dbReference>
<proteinExistence type="predicted"/>
<keyword evidence="7" id="KW-0221">Differentiation</keyword>
<feature type="domain" description="EGF-like" evidence="23">
    <location>
        <begin position="237"/>
        <end position="279"/>
    </location>
</feature>
<evidence type="ECO:0000256" key="22">
    <source>
        <dbReference type="SAM" id="SignalP"/>
    </source>
</evidence>
<sequence>MALRSICFSGFICLVLLSAAVSAVSPSADPTADACHPTDRPCENGGTCLSLPDGRRICQCPNGWIGANCSVDLNECESSPCRNGGTCTNLLNRKFRCDCVDGFVGVLCEFADPCLSRKCAEGATCSVRYPNWTERICTCPPGYTGDDCSEDVDECSVATTEVCLNGGTCQNLPGSYSCRCPRHYKGFDCSELLDNSCDLNPCLNGGTCLHSMSSTTPYSCICPTGYSGDKCQLEPPKQPDCRSEPCLHGGLCFEETGGGEVSGNFSCRCPQGFSGSRCEISEQRASSTDPCRANPCSNGGTCVTAADTYSCQCKPGFQGRHCGERQPKLPVNPPADADDGTAAGDHWADCLAHLKHRCRVVFADGHCDPECASSGACLRDGLDCAADLGDCPAAVSAHCVRVFGNGRCDQLCNTSACLLDGGDCLASGTQTRAWLDLLVAATRDRLLAELPSLLSQLSRSLRLILQLDGEPEVAGGDSLRVRLRVLGCLGSVGAECSMTTATGKEAGRLLAELLHQRRLRLPLPLVVLTDQPNLSKPTPQPPNEGGSQLVALLIAICSLFSFALLAGVLYMAARRKRVATSGTWYPPGFRPAAKSSNHAAASSSTAAAGQDSSSMSLSLSSSSSPLETMVQCGDRGGGVSCRLLGPPAFKRTKYEDTSFLPTSLLEPLNAMHSTTDMSTAATPAASASSMELHRVIAPQGATETPLHLAARYCRADATRHLLESGADPNAPDQFGRTPLHLAIASGAHGAALLLMSVTGADLNARSDDGATPLIVAAKYCELEIASSLLACPQVDPGAADNVGKTALHWAASVNAADLVALLLCRGANRDPPDAQERTPLFLAAYEGAAGAAARLLEAGANRDACDSCGRSPTQAAEARLHLDIARMLRCPPPLQQQPPQLPPPPPPPPLQQQQPPPPPPRQSSRAAVPQCDYNLAQQHYPPHQYPTPPSHTGLEDSPPQMQQQLPKQPPPLPPHQTALTGYYQGGPVKQQQQPQVGFLTPSPDSGQDSPGQWSGNSFAPAQSHLAQQQQQQQQQQLQQQQLQQQQLQQQQICYEENSFFYSSMKREVL</sequence>
<organism evidence="25 26">
    <name type="scientific">Macrostomum lignano</name>
    <dbReference type="NCBI Taxonomy" id="282301"/>
    <lineage>
        <taxon>Eukaryota</taxon>
        <taxon>Metazoa</taxon>
        <taxon>Spiralia</taxon>
        <taxon>Lophotrochozoa</taxon>
        <taxon>Platyhelminthes</taxon>
        <taxon>Rhabditophora</taxon>
        <taxon>Macrostomorpha</taxon>
        <taxon>Macrostomida</taxon>
        <taxon>Macrostomidae</taxon>
        <taxon>Macrostomum</taxon>
    </lineage>
</organism>
<dbReference type="PROSITE" id="PS50258">
    <property type="entry name" value="LNR"/>
    <property type="match status" value="1"/>
</dbReference>
<keyword evidence="3 19" id="KW-0245">EGF-like domain</keyword>
<evidence type="ECO:0000256" key="16">
    <source>
        <dbReference type="ARBA" id="ARBA00023180"/>
    </source>
</evidence>
<feature type="compositionally biased region" description="Low complexity" evidence="20">
    <location>
        <begin position="981"/>
        <end position="997"/>
    </location>
</feature>
<evidence type="ECO:0000256" key="9">
    <source>
        <dbReference type="ARBA" id="ARBA00022989"/>
    </source>
</evidence>
<dbReference type="InterPro" id="IPR049883">
    <property type="entry name" value="NOTCH1_EGF-like"/>
</dbReference>
<feature type="region of interest" description="Disordered" evidence="20">
    <location>
        <begin position="595"/>
        <end position="622"/>
    </location>
</feature>
<dbReference type="InterPro" id="IPR018097">
    <property type="entry name" value="EGF_Ca-bd_CS"/>
</dbReference>
<evidence type="ECO:0000256" key="18">
    <source>
        <dbReference type="PROSITE-ProRule" id="PRU00023"/>
    </source>
</evidence>
<dbReference type="GO" id="GO:0005886">
    <property type="term" value="C:plasma membrane"/>
    <property type="evidence" value="ECO:0007669"/>
    <property type="project" value="UniProtKB-SubCell"/>
</dbReference>
<comment type="caution">
    <text evidence="19">Lacks conserved residue(s) required for the propagation of feature annotation.</text>
</comment>
<dbReference type="FunFam" id="2.10.25.10:FF:000125">
    <property type="entry name" value="Neurogenic locus notch protein-like"/>
    <property type="match status" value="1"/>
</dbReference>
<evidence type="ECO:0000259" key="23">
    <source>
        <dbReference type="PROSITE" id="PS50026"/>
    </source>
</evidence>
<evidence type="ECO:0000256" key="4">
    <source>
        <dbReference type="ARBA" id="ARBA00022692"/>
    </source>
</evidence>
<dbReference type="GO" id="GO:0005634">
    <property type="term" value="C:nucleus"/>
    <property type="evidence" value="ECO:0007669"/>
    <property type="project" value="UniProtKB-SubCell"/>
</dbReference>
<feature type="disulfide bond" evidence="19">
    <location>
        <begin position="313"/>
        <end position="322"/>
    </location>
</feature>
<dbReference type="SMART" id="SM00004">
    <property type="entry name" value="NL"/>
    <property type="match status" value="2"/>
</dbReference>
<dbReference type="PROSITE" id="PS50026">
    <property type="entry name" value="EGF_3"/>
    <property type="match status" value="7"/>
</dbReference>
<evidence type="ECO:0000256" key="12">
    <source>
        <dbReference type="ARBA" id="ARBA00023136"/>
    </source>
</evidence>
<keyword evidence="16" id="KW-0325">Glycoprotein</keyword>
<feature type="repeat" description="ANK" evidence="18">
    <location>
        <begin position="734"/>
        <end position="767"/>
    </location>
</feature>
<feature type="region of interest" description="Disordered" evidence="20">
    <location>
        <begin position="890"/>
        <end position="1042"/>
    </location>
</feature>
<dbReference type="SUPFAM" id="SSF90193">
    <property type="entry name" value="Notch domain"/>
    <property type="match status" value="1"/>
</dbReference>
<dbReference type="GO" id="GO:0019904">
    <property type="term" value="F:protein domain specific binding"/>
    <property type="evidence" value="ECO:0007669"/>
    <property type="project" value="UniProtKB-ARBA"/>
</dbReference>
<evidence type="ECO:0000313" key="25">
    <source>
        <dbReference type="EMBL" id="PAA49718.1"/>
    </source>
</evidence>
<feature type="repeat" description="ANK" evidence="18">
    <location>
        <begin position="802"/>
        <end position="834"/>
    </location>
</feature>
<dbReference type="Gene3D" id="2.10.25.10">
    <property type="entry name" value="Laminin"/>
    <property type="match status" value="7"/>
</dbReference>
<keyword evidence="14" id="KW-0010">Activator</keyword>
<evidence type="ECO:0000256" key="17">
    <source>
        <dbReference type="ARBA" id="ARBA00023242"/>
    </source>
</evidence>
<evidence type="ECO:0000256" key="11">
    <source>
        <dbReference type="ARBA" id="ARBA00023043"/>
    </source>
</evidence>
<dbReference type="SUPFAM" id="SSF48403">
    <property type="entry name" value="Ankyrin repeat"/>
    <property type="match status" value="1"/>
</dbReference>
<dbReference type="GO" id="GO:0048863">
    <property type="term" value="P:stem cell differentiation"/>
    <property type="evidence" value="ECO:0007669"/>
    <property type="project" value="UniProtKB-ARBA"/>
</dbReference>
<evidence type="ECO:0000313" key="26">
    <source>
        <dbReference type="Proteomes" id="UP000215902"/>
    </source>
</evidence>
<feature type="compositionally biased region" description="Pro residues" evidence="20">
    <location>
        <begin position="890"/>
        <end position="921"/>
    </location>
</feature>
<dbReference type="GO" id="GO:0005509">
    <property type="term" value="F:calcium ion binding"/>
    <property type="evidence" value="ECO:0007669"/>
    <property type="project" value="InterPro"/>
</dbReference>
<evidence type="ECO:0000256" key="1">
    <source>
        <dbReference type="ARBA" id="ARBA00004123"/>
    </source>
</evidence>
<dbReference type="SMART" id="SM00181">
    <property type="entry name" value="EGF"/>
    <property type="match status" value="7"/>
</dbReference>
<dbReference type="OrthoDB" id="406708at2759"/>
<dbReference type="STRING" id="282301.A0A267DK78"/>
<feature type="disulfide bond" evidence="19">
    <location>
        <begin position="60"/>
        <end position="69"/>
    </location>
</feature>
<evidence type="ECO:0000256" key="10">
    <source>
        <dbReference type="ARBA" id="ARBA00023015"/>
    </source>
</evidence>
<keyword evidence="5 22" id="KW-0732">Signal</keyword>
<feature type="transmembrane region" description="Helical" evidence="21">
    <location>
        <begin position="549"/>
        <end position="572"/>
    </location>
</feature>
<feature type="signal peptide" evidence="22">
    <location>
        <begin position="1"/>
        <end position="23"/>
    </location>
</feature>
<keyword evidence="4 21" id="KW-0812">Transmembrane</keyword>
<dbReference type="PROSITE" id="PS01186">
    <property type="entry name" value="EGF_2"/>
    <property type="match status" value="6"/>
</dbReference>
<evidence type="ECO:0000256" key="2">
    <source>
        <dbReference type="ARBA" id="ARBA00004251"/>
    </source>
</evidence>
<keyword evidence="15" id="KW-0804">Transcription</keyword>
<evidence type="ECO:0000256" key="14">
    <source>
        <dbReference type="ARBA" id="ARBA00023159"/>
    </source>
</evidence>
<evidence type="ECO:0000256" key="7">
    <source>
        <dbReference type="ARBA" id="ARBA00022782"/>
    </source>
</evidence>
<evidence type="ECO:0000256" key="21">
    <source>
        <dbReference type="SAM" id="Phobius"/>
    </source>
</evidence>
<feature type="domain" description="EGF-like" evidence="23">
    <location>
        <begin position="151"/>
        <end position="190"/>
    </location>
</feature>
<dbReference type="Pfam" id="PF00066">
    <property type="entry name" value="Notch"/>
    <property type="match status" value="2"/>
</dbReference>
<keyword evidence="9 21" id="KW-1133">Transmembrane helix</keyword>
<dbReference type="GO" id="GO:0009986">
    <property type="term" value="C:cell surface"/>
    <property type="evidence" value="ECO:0007669"/>
    <property type="project" value="TreeGrafter"/>
</dbReference>
<dbReference type="FunFam" id="2.10.25.10:FF:000173">
    <property type="entry name" value="Neurogenic locus notch protein 2"/>
    <property type="match status" value="1"/>
</dbReference>
<dbReference type="PRINTS" id="PR01983">
    <property type="entry name" value="NOTCH"/>
</dbReference>
<name>A0A267DK78_9PLAT</name>
<dbReference type="InterPro" id="IPR035993">
    <property type="entry name" value="Notch-like_dom_sf"/>
</dbReference>
<dbReference type="GO" id="GO:0009952">
    <property type="term" value="P:anterior/posterior pattern specification"/>
    <property type="evidence" value="ECO:0007669"/>
    <property type="project" value="UniProtKB-ARBA"/>
</dbReference>
<dbReference type="GO" id="GO:0035282">
    <property type="term" value="P:segmentation"/>
    <property type="evidence" value="ECO:0007669"/>
    <property type="project" value="UniProtKB-ARBA"/>
</dbReference>
<dbReference type="PANTHER" id="PTHR45836:SF23">
    <property type="entry name" value="NEUROGENIC LOCUS NOTCH HOMOLOG PROTEIN 1"/>
    <property type="match status" value="1"/>
</dbReference>
<dbReference type="InterPro" id="IPR036770">
    <property type="entry name" value="Ankyrin_rpt-contain_sf"/>
</dbReference>
<feature type="disulfide bond" evidence="19">
    <location>
        <begin position="269"/>
        <end position="278"/>
    </location>
</feature>
<feature type="repeat" description="ANK" evidence="18">
    <location>
        <begin position="835"/>
        <end position="867"/>
    </location>
</feature>
<evidence type="ECO:0000259" key="24">
    <source>
        <dbReference type="PROSITE" id="PS50258"/>
    </source>
</evidence>
<dbReference type="SMART" id="SM00179">
    <property type="entry name" value="EGF_CA"/>
    <property type="match status" value="6"/>
</dbReference>
<feature type="domain" description="EGF-like" evidence="23">
    <location>
        <begin position="72"/>
        <end position="109"/>
    </location>
</feature>
<accession>A0A267DK78</accession>
<dbReference type="PROSITE" id="PS00022">
    <property type="entry name" value="EGF_1"/>
    <property type="match status" value="7"/>
</dbReference>
<gene>
    <name evidence="25" type="ORF">BOX15_Mlig012765g2</name>
</gene>
<evidence type="ECO:0000256" key="8">
    <source>
        <dbReference type="ARBA" id="ARBA00022976"/>
    </source>
</evidence>
<keyword evidence="17" id="KW-0539">Nucleus</keyword>
<comment type="caution">
    <text evidence="25">The sequence shown here is derived from an EMBL/GenBank/DDBJ whole genome shotgun (WGS) entry which is preliminary data.</text>
</comment>
<feature type="disulfide bond" evidence="19">
    <location>
        <begin position="139"/>
        <end position="148"/>
    </location>
</feature>
<feature type="repeat" description="ANK" evidence="18">
    <location>
        <begin position="701"/>
        <end position="733"/>
    </location>
</feature>
<dbReference type="AlphaFoldDB" id="A0A267DK78"/>